<evidence type="ECO:0000256" key="3">
    <source>
        <dbReference type="ARBA" id="ARBA00012954"/>
    </source>
</evidence>
<keyword evidence="6 8" id="KW-0520">NAD</keyword>
<dbReference type="GO" id="GO:0006065">
    <property type="term" value="P:UDP-glucuronate biosynthetic process"/>
    <property type="evidence" value="ECO:0007669"/>
    <property type="project" value="UniProtKB-UniPathway"/>
</dbReference>
<dbReference type="UniPathway" id="UPA00038">
    <property type="reaction ID" value="UER00491"/>
</dbReference>
<gene>
    <name evidence="13" type="ORF">AYR66_10175</name>
</gene>
<dbReference type="RefSeq" id="WP_088706721.1">
    <property type="nucleotide sequence ID" value="NZ_LSTO01000001.1"/>
</dbReference>
<feature type="binding site" evidence="11">
    <location>
        <position position="35"/>
    </location>
    <ligand>
        <name>NAD(+)</name>
        <dbReference type="ChEBI" id="CHEBI:57540"/>
    </ligand>
</feature>
<comment type="similarity">
    <text evidence="2 8">Belongs to the UDP-glucose/GDP-mannose dehydrogenase family.</text>
</comment>
<feature type="active site" description="Nucleophile" evidence="9">
    <location>
        <position position="266"/>
    </location>
</feature>
<feature type="binding site" evidence="11">
    <location>
        <position position="86"/>
    </location>
    <ligand>
        <name>NAD(+)</name>
        <dbReference type="ChEBI" id="CHEBI:57540"/>
    </ligand>
</feature>
<dbReference type="Pfam" id="PF03720">
    <property type="entry name" value="UDPG_MGDP_dh_C"/>
    <property type="match status" value="1"/>
</dbReference>
<dbReference type="SMART" id="SM00984">
    <property type="entry name" value="UDPG_MGDP_dh_C"/>
    <property type="match status" value="1"/>
</dbReference>
<evidence type="ECO:0000256" key="1">
    <source>
        <dbReference type="ARBA" id="ARBA00004701"/>
    </source>
</evidence>
<dbReference type="Gene3D" id="3.40.50.720">
    <property type="entry name" value="NAD(P)-binding Rossmann-like Domain"/>
    <property type="match status" value="2"/>
</dbReference>
<keyword evidence="14" id="KW-1185">Reference proteome</keyword>
<dbReference type="InterPro" id="IPR036220">
    <property type="entry name" value="UDP-Glc/GDP-Man_DH_C_sf"/>
</dbReference>
<comment type="pathway">
    <text evidence="1">Nucleotide-sugar biosynthesis; UDP-alpha-D-glucuronate biosynthesis; UDP-alpha-D-glucuronate from UDP-alpha-D-glucose: step 1/1.</text>
</comment>
<proteinExistence type="inferred from homology"/>
<dbReference type="AlphaFoldDB" id="A0A254TGZ8"/>
<evidence type="ECO:0000259" key="12">
    <source>
        <dbReference type="SMART" id="SM00984"/>
    </source>
</evidence>
<dbReference type="PANTHER" id="PTHR43750:SF3">
    <property type="entry name" value="UDP-GLUCOSE 6-DEHYDROGENASE TUAD"/>
    <property type="match status" value="1"/>
</dbReference>
<reference evidence="13 14" key="1">
    <citation type="submission" date="2016-02" db="EMBL/GenBank/DDBJ databases">
        <authorList>
            <person name="Wen L."/>
            <person name="He K."/>
            <person name="Yang H."/>
        </authorList>
    </citation>
    <scope>NUCLEOTIDE SEQUENCE [LARGE SCALE GENOMIC DNA]</scope>
    <source>
        <strain evidence="13 14">TSA40</strain>
    </source>
</reference>
<feature type="binding site" evidence="11">
    <location>
        <position position="269"/>
    </location>
    <ligand>
        <name>NAD(+)</name>
        <dbReference type="ChEBI" id="CHEBI:57540"/>
    </ligand>
</feature>
<feature type="binding site" evidence="11">
    <location>
        <position position="121"/>
    </location>
    <ligand>
        <name>NAD(+)</name>
        <dbReference type="ChEBI" id="CHEBI:57540"/>
    </ligand>
</feature>
<dbReference type="NCBIfam" id="TIGR03026">
    <property type="entry name" value="NDP-sugDHase"/>
    <property type="match status" value="1"/>
</dbReference>
<dbReference type="PANTHER" id="PTHR43750">
    <property type="entry name" value="UDP-GLUCOSE 6-DEHYDROGENASE TUAD"/>
    <property type="match status" value="1"/>
</dbReference>
<evidence type="ECO:0000313" key="13">
    <source>
        <dbReference type="EMBL" id="OWW19813.1"/>
    </source>
</evidence>
<dbReference type="InterPro" id="IPR001732">
    <property type="entry name" value="UDP-Glc/GDP-Man_DH_N"/>
</dbReference>
<dbReference type="InterPro" id="IPR036291">
    <property type="entry name" value="NAD(P)-bd_dom_sf"/>
</dbReference>
<keyword evidence="5 8" id="KW-0560">Oxidoreductase</keyword>
<dbReference type="Proteomes" id="UP000197535">
    <property type="component" value="Unassembled WGS sequence"/>
</dbReference>
<dbReference type="PROSITE" id="PS51257">
    <property type="entry name" value="PROKAR_LIPOPROTEIN"/>
    <property type="match status" value="1"/>
</dbReference>
<dbReference type="Gene3D" id="1.20.5.100">
    <property type="entry name" value="Cytochrome c1, transmembrane anchor, C-terminal"/>
    <property type="match status" value="1"/>
</dbReference>
<dbReference type="InterPro" id="IPR008927">
    <property type="entry name" value="6-PGluconate_DH-like_C_sf"/>
</dbReference>
<organism evidence="13 14">
    <name type="scientific">Noviherbaspirillum denitrificans</name>
    <dbReference type="NCBI Taxonomy" id="1968433"/>
    <lineage>
        <taxon>Bacteria</taxon>
        <taxon>Pseudomonadati</taxon>
        <taxon>Pseudomonadota</taxon>
        <taxon>Betaproteobacteria</taxon>
        <taxon>Burkholderiales</taxon>
        <taxon>Oxalobacteraceae</taxon>
        <taxon>Noviherbaspirillum</taxon>
    </lineage>
</organism>
<dbReference type="InterPro" id="IPR028357">
    <property type="entry name" value="UDPglc_DH_bac"/>
</dbReference>
<dbReference type="Pfam" id="PF03721">
    <property type="entry name" value="UDPG_MGDP_dh_N"/>
    <property type="match status" value="1"/>
</dbReference>
<evidence type="ECO:0000256" key="9">
    <source>
        <dbReference type="PIRSR" id="PIRSR500134-1"/>
    </source>
</evidence>
<evidence type="ECO:0000256" key="6">
    <source>
        <dbReference type="ARBA" id="ARBA00023027"/>
    </source>
</evidence>
<evidence type="ECO:0000256" key="4">
    <source>
        <dbReference type="ARBA" id="ARBA00015132"/>
    </source>
</evidence>
<feature type="binding site" evidence="11">
    <location>
        <position position="158"/>
    </location>
    <ligand>
        <name>NAD(+)</name>
        <dbReference type="ChEBI" id="CHEBI:57540"/>
    </ligand>
</feature>
<dbReference type="PIRSF" id="PIRSF000124">
    <property type="entry name" value="UDPglc_GDPman_dh"/>
    <property type="match status" value="1"/>
</dbReference>
<dbReference type="SUPFAM" id="SSF51735">
    <property type="entry name" value="NAD(P)-binding Rossmann-fold domains"/>
    <property type="match status" value="1"/>
</dbReference>
<dbReference type="EC" id="1.1.1.22" evidence="3 8"/>
<dbReference type="GO" id="GO:0051287">
    <property type="term" value="F:NAD binding"/>
    <property type="evidence" value="ECO:0007669"/>
    <property type="project" value="InterPro"/>
</dbReference>
<dbReference type="OrthoDB" id="9803238at2"/>
<dbReference type="InterPro" id="IPR014026">
    <property type="entry name" value="UDP-Glc/GDP-Man_DH_dimer"/>
</dbReference>
<evidence type="ECO:0000313" key="14">
    <source>
        <dbReference type="Proteomes" id="UP000197535"/>
    </source>
</evidence>
<name>A0A254TGZ8_9BURK</name>
<evidence type="ECO:0000256" key="11">
    <source>
        <dbReference type="PIRSR" id="PIRSR500134-3"/>
    </source>
</evidence>
<evidence type="ECO:0000256" key="2">
    <source>
        <dbReference type="ARBA" id="ARBA00006601"/>
    </source>
</evidence>
<dbReference type="InterPro" id="IPR017476">
    <property type="entry name" value="UDP-Glc/GDP-Man"/>
</dbReference>
<dbReference type="SUPFAM" id="SSF52413">
    <property type="entry name" value="UDP-glucose/GDP-mannose dehydrogenase C-terminal domain"/>
    <property type="match status" value="1"/>
</dbReference>
<comment type="catalytic activity">
    <reaction evidence="7 8">
        <text>UDP-alpha-D-glucose + 2 NAD(+) + H2O = UDP-alpha-D-glucuronate + 2 NADH + 3 H(+)</text>
        <dbReference type="Rhea" id="RHEA:23596"/>
        <dbReference type="ChEBI" id="CHEBI:15377"/>
        <dbReference type="ChEBI" id="CHEBI:15378"/>
        <dbReference type="ChEBI" id="CHEBI:57540"/>
        <dbReference type="ChEBI" id="CHEBI:57945"/>
        <dbReference type="ChEBI" id="CHEBI:58052"/>
        <dbReference type="ChEBI" id="CHEBI:58885"/>
        <dbReference type="EC" id="1.1.1.22"/>
    </reaction>
</comment>
<feature type="binding site" evidence="10">
    <location>
        <position position="210"/>
    </location>
    <ligand>
        <name>substrate</name>
    </ligand>
</feature>
<dbReference type="Pfam" id="PF00984">
    <property type="entry name" value="UDPG_MGDP_dh"/>
    <property type="match status" value="1"/>
</dbReference>
<evidence type="ECO:0000256" key="8">
    <source>
        <dbReference type="PIRNR" id="PIRNR000124"/>
    </source>
</evidence>
<accession>A0A254TGZ8</accession>
<dbReference type="GO" id="GO:0000271">
    <property type="term" value="P:polysaccharide biosynthetic process"/>
    <property type="evidence" value="ECO:0007669"/>
    <property type="project" value="InterPro"/>
</dbReference>
<feature type="binding site" evidence="11">
    <location>
        <position position="30"/>
    </location>
    <ligand>
        <name>NAD(+)</name>
        <dbReference type="ChEBI" id="CHEBI:57540"/>
    </ligand>
</feature>
<evidence type="ECO:0000256" key="10">
    <source>
        <dbReference type="PIRSR" id="PIRSR500134-2"/>
    </source>
</evidence>
<feature type="binding site" evidence="10">
    <location>
        <position position="329"/>
    </location>
    <ligand>
        <name>substrate</name>
    </ligand>
</feature>
<feature type="binding site" evidence="10">
    <location>
        <begin position="255"/>
        <end position="259"/>
    </location>
    <ligand>
        <name>substrate</name>
    </ligand>
</feature>
<feature type="binding site" evidence="11">
    <location>
        <position position="336"/>
    </location>
    <ligand>
        <name>NAD(+)</name>
        <dbReference type="ChEBI" id="CHEBI:57540"/>
    </ligand>
</feature>
<evidence type="ECO:0000256" key="5">
    <source>
        <dbReference type="ARBA" id="ARBA00023002"/>
    </source>
</evidence>
<protein>
    <recommendedName>
        <fullName evidence="4 8">UDP-glucose 6-dehydrogenase</fullName>
        <ecNumber evidence="3 8">1.1.1.22</ecNumber>
    </recommendedName>
</protein>
<dbReference type="SUPFAM" id="SSF48179">
    <property type="entry name" value="6-phosphogluconate dehydrogenase C-terminal domain-like"/>
    <property type="match status" value="1"/>
</dbReference>
<dbReference type="InterPro" id="IPR014027">
    <property type="entry name" value="UDP-Glc/GDP-Man_DH_C"/>
</dbReference>
<dbReference type="EMBL" id="LSTO01000001">
    <property type="protein sequence ID" value="OWW19813.1"/>
    <property type="molecule type" value="Genomic_DNA"/>
</dbReference>
<feature type="domain" description="UDP-glucose/GDP-mannose dehydrogenase C-terminal" evidence="12">
    <location>
        <begin position="322"/>
        <end position="433"/>
    </location>
</feature>
<comment type="caution">
    <text evidence="13">The sequence shown here is derived from an EMBL/GenBank/DDBJ whole genome shotgun (WGS) entry which is preliminary data.</text>
</comment>
<evidence type="ECO:0000256" key="7">
    <source>
        <dbReference type="ARBA" id="ARBA00047473"/>
    </source>
</evidence>
<feature type="binding site" evidence="10">
    <location>
        <begin position="155"/>
        <end position="158"/>
    </location>
    <ligand>
        <name>substrate</name>
    </ligand>
</feature>
<feature type="binding site" evidence="10">
    <location>
        <position position="263"/>
    </location>
    <ligand>
        <name>substrate</name>
    </ligand>
</feature>
<dbReference type="PIRSF" id="PIRSF500134">
    <property type="entry name" value="UDPglc_DH_bac"/>
    <property type="match status" value="1"/>
</dbReference>
<sequence length="450" mass="48935">MKISIIGTGYVGLVTAACLAEAGNMVICVDVDEQKIALLNRGRVTIHEPGLPQLIARNRRAGRLAFMTGYEEAVQHAEVIFLAVGTPSEEDGSADLTHVLGAARLVGRHLRHPAVVVNKSTVPVGTAARVRAVIAEELAARRVDIAFSIVSNPEFLREGSAVNDFMHPDRVVLGYDDTESAGIMRELYIPFLRQREQLIEIDTHSAELSKYAANVMLATRISLMNELACVAEAVGADIEAVRRCVAADPRIGPLFLQAGIGYGGSCLPKDVKALIRTATQSGCAPHLLKATDAVNEKQKSLLFRKICNHYGGPRRLEGKTIALWGLSFKPNTGDMREAPSLALIEQLLGSWCRIRACDPVACDEAARVLRKAHGAVKFAERVHLTRDPWEAVEGADALVLATEWKEFRAPDFSRLAAGLNDKVVFDGRNLYDPQTVQAAGLRYYGIGRKA</sequence>
<dbReference type="GO" id="GO:0003979">
    <property type="term" value="F:UDP-glucose 6-dehydrogenase activity"/>
    <property type="evidence" value="ECO:0007669"/>
    <property type="project" value="UniProtKB-EC"/>
</dbReference>